<feature type="compositionally biased region" description="Basic and acidic residues" evidence="1">
    <location>
        <begin position="105"/>
        <end position="121"/>
    </location>
</feature>
<dbReference type="Proteomes" id="UP000831537">
    <property type="component" value="Chromosome"/>
</dbReference>
<evidence type="ECO:0000256" key="2">
    <source>
        <dbReference type="SAM" id="Phobius"/>
    </source>
</evidence>
<feature type="region of interest" description="Disordered" evidence="1">
    <location>
        <begin position="1"/>
        <end position="26"/>
    </location>
</feature>
<dbReference type="EMBL" id="CP095071">
    <property type="protein sequence ID" value="UOQ85910.1"/>
    <property type="molecule type" value="Genomic_DNA"/>
</dbReference>
<evidence type="ECO:0000313" key="4">
    <source>
        <dbReference type="Proteomes" id="UP000831537"/>
    </source>
</evidence>
<reference evidence="3 4" key="1">
    <citation type="submission" date="2022-04" db="EMBL/GenBank/DDBJ databases">
        <title>Gracilibacillus sp. isolated from saltern.</title>
        <authorList>
            <person name="Won M."/>
            <person name="Lee C.-M."/>
            <person name="Woen H.-Y."/>
            <person name="Kwon S.-W."/>
        </authorList>
    </citation>
    <scope>NUCLEOTIDE SEQUENCE [LARGE SCALE GENOMIC DNA]</scope>
    <source>
        <strain evidence="3 4">SSPM10-3</strain>
    </source>
</reference>
<keyword evidence="4" id="KW-1185">Reference proteome</keyword>
<keyword evidence="2" id="KW-0472">Membrane</keyword>
<keyword evidence="2" id="KW-0812">Transmembrane</keyword>
<proteinExistence type="predicted"/>
<accession>A0ABY4GPK8</accession>
<evidence type="ECO:0000313" key="3">
    <source>
        <dbReference type="EMBL" id="UOQ85910.1"/>
    </source>
</evidence>
<evidence type="ECO:0008006" key="5">
    <source>
        <dbReference type="Google" id="ProtNLM"/>
    </source>
</evidence>
<organism evidence="3 4">
    <name type="scientific">Gracilibacillus salinarum</name>
    <dbReference type="NCBI Taxonomy" id="2932255"/>
    <lineage>
        <taxon>Bacteria</taxon>
        <taxon>Bacillati</taxon>
        <taxon>Bacillota</taxon>
        <taxon>Bacilli</taxon>
        <taxon>Bacillales</taxon>
        <taxon>Bacillaceae</taxon>
        <taxon>Gracilibacillus</taxon>
    </lineage>
</organism>
<keyword evidence="2" id="KW-1133">Transmembrane helix</keyword>
<gene>
    <name evidence="3" type="ORF">MUN87_03095</name>
</gene>
<protein>
    <recommendedName>
        <fullName evidence="5">GerMN domain-containing protein</fullName>
    </recommendedName>
</protein>
<feature type="region of interest" description="Disordered" evidence="1">
    <location>
        <begin position="82"/>
        <end position="128"/>
    </location>
</feature>
<name>A0ABY4GPK8_9BACI</name>
<sequence>MNKDNDNVEQLKEQLRSMPKVKDERSKNEIYRQIQLKMIEQEEKKQRKKRWVWIPAISTAACALLVFMVFLTQDKDRITQFEESSSSTAADEAQIETFESQENSIQRRDAEESAEMEKAGESDTSANDSSLQYQLEILPKEDIQQFALITTPAQYLVPVTFSKPDITEPITFQNSVREIDLAANGLQDIGLQHMTFTEEQQRVQVSVQDDFILEPDHTNKQLFDQIINWVFQDTEVNQIHFNQTNDFIDQINMVGDTYKLKGSGTAVYKQYQYNSQASAWLAATKIGQFESIDAALNEMKVSEQQYHVTSTIPSDAEIEIESSKDNTLSIRVFSEDIGQNQRTVNMVEAIIATANSFGYESVHFQIGYDQVGKYNLTKAVPTDQQMNVIYRGANRP</sequence>
<feature type="compositionally biased region" description="Low complexity" evidence="1">
    <location>
        <begin position="82"/>
        <end position="92"/>
    </location>
</feature>
<dbReference type="RefSeq" id="WP_244746204.1">
    <property type="nucleotide sequence ID" value="NZ_CP095071.1"/>
</dbReference>
<feature type="transmembrane region" description="Helical" evidence="2">
    <location>
        <begin position="51"/>
        <end position="71"/>
    </location>
</feature>
<evidence type="ECO:0000256" key="1">
    <source>
        <dbReference type="SAM" id="MobiDB-lite"/>
    </source>
</evidence>